<dbReference type="PIRSF" id="PIRSF019455">
    <property type="entry name" value="CopR_AtkY"/>
    <property type="match status" value="1"/>
</dbReference>
<dbReference type="Gene3D" id="1.10.10.10">
    <property type="entry name" value="Winged helix-like DNA-binding domain superfamily/Winged helix DNA-binding domain"/>
    <property type="match status" value="1"/>
</dbReference>
<accession>A0A926DFC7</accession>
<dbReference type="InterPro" id="IPR005650">
    <property type="entry name" value="BlaI_family"/>
</dbReference>
<keyword evidence="3" id="KW-0238">DNA-binding</keyword>
<evidence type="ECO:0000313" key="5">
    <source>
        <dbReference type="EMBL" id="MBC8535995.1"/>
    </source>
</evidence>
<keyword evidence="6" id="KW-1185">Reference proteome</keyword>
<evidence type="ECO:0000256" key="4">
    <source>
        <dbReference type="ARBA" id="ARBA00023163"/>
    </source>
</evidence>
<dbReference type="InterPro" id="IPR036388">
    <property type="entry name" value="WH-like_DNA-bd_sf"/>
</dbReference>
<dbReference type="SUPFAM" id="SSF46785">
    <property type="entry name" value="Winged helix' DNA-binding domain"/>
    <property type="match status" value="1"/>
</dbReference>
<dbReference type="Proteomes" id="UP000620366">
    <property type="component" value="Unassembled WGS sequence"/>
</dbReference>
<reference evidence="5" key="1">
    <citation type="submission" date="2020-08" db="EMBL/GenBank/DDBJ databases">
        <title>Genome public.</title>
        <authorList>
            <person name="Liu C."/>
            <person name="Sun Q."/>
        </authorList>
    </citation>
    <scope>NUCLEOTIDE SEQUENCE</scope>
    <source>
        <strain evidence="5">BX7</strain>
    </source>
</reference>
<keyword evidence="2" id="KW-0805">Transcription regulation</keyword>
<evidence type="ECO:0000256" key="1">
    <source>
        <dbReference type="ARBA" id="ARBA00011046"/>
    </source>
</evidence>
<dbReference type="Pfam" id="PF03965">
    <property type="entry name" value="Penicillinase_R"/>
    <property type="match status" value="1"/>
</dbReference>
<dbReference type="EMBL" id="JACRSP010000002">
    <property type="protein sequence ID" value="MBC8535995.1"/>
    <property type="molecule type" value="Genomic_DNA"/>
</dbReference>
<dbReference type="RefSeq" id="WP_249299752.1">
    <property type="nucleotide sequence ID" value="NZ_JACRSP010000002.1"/>
</dbReference>
<keyword evidence="4" id="KW-0804">Transcription</keyword>
<sequence length="123" mass="14300">MGAPKIQESELRVMNLLWEHAPRTAAELANQLAESVGWSRNTTYTVITKLVRKGIVERTDPGFVCRPLIGRDAVRIAETQSLVEKFFSGSRKLLFTQMIEQEEFTDRELEELRELIDRRREHD</sequence>
<gene>
    <name evidence="5" type="ORF">H8695_04735</name>
</gene>
<organism evidence="5 6">
    <name type="scientific">Feifania hominis</name>
    <dbReference type="NCBI Taxonomy" id="2763660"/>
    <lineage>
        <taxon>Bacteria</taxon>
        <taxon>Bacillati</taxon>
        <taxon>Bacillota</taxon>
        <taxon>Clostridia</taxon>
        <taxon>Eubacteriales</taxon>
        <taxon>Feifaniaceae</taxon>
        <taxon>Feifania</taxon>
    </lineage>
</organism>
<dbReference type="Gene3D" id="1.10.4040.10">
    <property type="entry name" value="Penicillinase repressor domain"/>
    <property type="match status" value="1"/>
</dbReference>
<evidence type="ECO:0000256" key="3">
    <source>
        <dbReference type="ARBA" id="ARBA00023125"/>
    </source>
</evidence>
<evidence type="ECO:0000313" key="6">
    <source>
        <dbReference type="Proteomes" id="UP000620366"/>
    </source>
</evidence>
<proteinExistence type="inferred from homology"/>
<comment type="similarity">
    <text evidence="1">Belongs to the BlaI transcriptional regulatory family.</text>
</comment>
<dbReference type="GO" id="GO:0003677">
    <property type="term" value="F:DNA binding"/>
    <property type="evidence" value="ECO:0007669"/>
    <property type="project" value="UniProtKB-KW"/>
</dbReference>
<evidence type="ECO:0000256" key="2">
    <source>
        <dbReference type="ARBA" id="ARBA00023015"/>
    </source>
</evidence>
<dbReference type="InterPro" id="IPR036390">
    <property type="entry name" value="WH_DNA-bd_sf"/>
</dbReference>
<dbReference type="GO" id="GO:0045892">
    <property type="term" value="P:negative regulation of DNA-templated transcription"/>
    <property type="evidence" value="ECO:0007669"/>
    <property type="project" value="InterPro"/>
</dbReference>
<name>A0A926DFC7_9FIRM</name>
<dbReference type="AlphaFoldDB" id="A0A926DFC7"/>
<comment type="caution">
    <text evidence="5">The sequence shown here is derived from an EMBL/GenBank/DDBJ whole genome shotgun (WGS) entry which is preliminary data.</text>
</comment>
<protein>
    <submittedName>
        <fullName evidence="5">BlaI/MecI/CopY family transcriptional regulator</fullName>
    </submittedName>
</protein>